<dbReference type="EMBL" id="BLZA01000009">
    <property type="protein sequence ID" value="GHJ84614.1"/>
    <property type="molecule type" value="Genomic_DNA"/>
</dbReference>
<dbReference type="PANTHER" id="PTHR11644:SF2">
    <property type="entry name" value="CYTIDINE DEAMINASE"/>
    <property type="match status" value="1"/>
</dbReference>
<reference evidence="15" key="1">
    <citation type="submission" date="2020-07" db="EMBL/GenBank/DDBJ databases">
        <title>Draft Genome Sequence of a Deep-Sea Yeast, Naganishia (Cryptococcus) liquefaciens strain N6.</title>
        <authorList>
            <person name="Han Y.W."/>
            <person name="Kajitani R."/>
            <person name="Morimoto H."/>
            <person name="Parhat M."/>
            <person name="Tsubouchi H."/>
            <person name="Bakenova O."/>
            <person name="Ogata M."/>
            <person name="Argunhan B."/>
            <person name="Aoki R."/>
            <person name="Kajiwara S."/>
            <person name="Itoh T."/>
            <person name="Iwasaki H."/>
        </authorList>
    </citation>
    <scope>NUCLEOTIDE SEQUENCE</scope>
    <source>
        <strain evidence="15">N6</strain>
    </source>
</reference>
<evidence type="ECO:0000313" key="16">
    <source>
        <dbReference type="Proteomes" id="UP000620104"/>
    </source>
</evidence>
<dbReference type="InterPro" id="IPR016193">
    <property type="entry name" value="Cytidine_deaminase-like"/>
</dbReference>
<keyword evidence="7 12" id="KW-0862">Zinc</keyword>
<evidence type="ECO:0000256" key="11">
    <source>
        <dbReference type="PIRSR" id="PIRSR606262-2"/>
    </source>
</evidence>
<comment type="catalytic activity">
    <reaction evidence="13">
        <text>2'-deoxycytidine + H2O + H(+) = 2'-deoxyuridine + NH4(+)</text>
        <dbReference type="Rhea" id="RHEA:13433"/>
        <dbReference type="ChEBI" id="CHEBI:15377"/>
        <dbReference type="ChEBI" id="CHEBI:15378"/>
        <dbReference type="ChEBI" id="CHEBI:15698"/>
        <dbReference type="ChEBI" id="CHEBI:16450"/>
        <dbReference type="ChEBI" id="CHEBI:28938"/>
        <dbReference type="EC" id="3.5.4.5"/>
    </reaction>
</comment>
<feature type="binding site" evidence="11">
    <location>
        <begin position="48"/>
        <end position="54"/>
    </location>
    <ligand>
        <name>substrate</name>
    </ligand>
</feature>
<evidence type="ECO:0000256" key="12">
    <source>
        <dbReference type="PIRSR" id="PIRSR606262-3"/>
    </source>
</evidence>
<evidence type="ECO:0000256" key="9">
    <source>
        <dbReference type="ARBA" id="ARBA00049558"/>
    </source>
</evidence>
<dbReference type="SUPFAM" id="SSF53927">
    <property type="entry name" value="Cytidine deaminase-like"/>
    <property type="match status" value="1"/>
</dbReference>
<comment type="cofactor">
    <cofactor evidence="1 12 13">
        <name>Zn(2+)</name>
        <dbReference type="ChEBI" id="CHEBI:29105"/>
    </cofactor>
</comment>
<dbReference type="AlphaFoldDB" id="A0A8H3TPH4"/>
<evidence type="ECO:0000259" key="14">
    <source>
        <dbReference type="PROSITE" id="PS51747"/>
    </source>
</evidence>
<evidence type="ECO:0000256" key="5">
    <source>
        <dbReference type="ARBA" id="ARBA00022723"/>
    </source>
</evidence>
<dbReference type="GO" id="GO:0008270">
    <property type="term" value="F:zinc ion binding"/>
    <property type="evidence" value="ECO:0007669"/>
    <property type="project" value="UniProtKB-UniRule"/>
</dbReference>
<dbReference type="PROSITE" id="PS00903">
    <property type="entry name" value="CYT_DCMP_DEAMINASES_1"/>
    <property type="match status" value="1"/>
</dbReference>
<feature type="domain" description="CMP/dCMP-type deaminase" evidence="14">
    <location>
        <begin position="7"/>
        <end position="154"/>
    </location>
</feature>
<keyword evidence="5 12" id="KW-0479">Metal-binding</keyword>
<dbReference type="Pfam" id="PF00383">
    <property type="entry name" value="dCMP_cyt_deam_1"/>
    <property type="match status" value="1"/>
</dbReference>
<dbReference type="InterPro" id="IPR002125">
    <property type="entry name" value="CMP_dCMP_dom"/>
</dbReference>
<accession>A0A8H3TPH4</accession>
<evidence type="ECO:0000256" key="2">
    <source>
        <dbReference type="ARBA" id="ARBA00003949"/>
    </source>
</evidence>
<dbReference type="InterPro" id="IPR006262">
    <property type="entry name" value="Cyt_deam_tetra"/>
</dbReference>
<comment type="function">
    <text evidence="2 13">This enzyme scavenges exogenous and endogenous cytidine and 2'-deoxycytidine for UMP synthesis.</text>
</comment>
<dbReference type="GO" id="GO:0005829">
    <property type="term" value="C:cytosol"/>
    <property type="evidence" value="ECO:0007669"/>
    <property type="project" value="TreeGrafter"/>
</dbReference>
<dbReference type="PROSITE" id="PS51747">
    <property type="entry name" value="CYT_DCMP_DEAMINASES_2"/>
    <property type="match status" value="1"/>
</dbReference>
<evidence type="ECO:0000256" key="6">
    <source>
        <dbReference type="ARBA" id="ARBA00022801"/>
    </source>
</evidence>
<evidence type="ECO:0000256" key="10">
    <source>
        <dbReference type="PIRSR" id="PIRSR606262-1"/>
    </source>
</evidence>
<dbReference type="GO" id="GO:0004126">
    <property type="term" value="F:cytidine deaminase activity"/>
    <property type="evidence" value="ECO:0007669"/>
    <property type="project" value="UniProtKB-UniRule"/>
</dbReference>
<dbReference type="FunFam" id="3.40.140.10:FF:000008">
    <property type="entry name" value="Cytidine deaminase"/>
    <property type="match status" value="1"/>
</dbReference>
<dbReference type="Gene3D" id="3.40.140.10">
    <property type="entry name" value="Cytidine Deaminase, domain 2"/>
    <property type="match status" value="1"/>
</dbReference>
<dbReference type="Proteomes" id="UP000620104">
    <property type="component" value="Unassembled WGS sequence"/>
</dbReference>
<evidence type="ECO:0000256" key="7">
    <source>
        <dbReference type="ARBA" id="ARBA00022833"/>
    </source>
</evidence>
<sequence>MSSLPATQVKALILEALKAREFAYAPYSKFRVGAALLAEDGTIIRGCNVENASYGAGICAERTALTKALSDGTSKFLAIAVSSDVPAPTTTPCGICRQFIREFCPETTPVYMVSSAFPSGEMCSQDDVLAAIDDPKIVRKVSFGELLPMSFGPENLS</sequence>
<protein>
    <recommendedName>
        <fullName evidence="4 13">Cytidine deaminase</fullName>
        <ecNumber evidence="4 13">3.5.4.5</ecNumber>
    </recommendedName>
    <alternativeName>
        <fullName evidence="8 13">Cytidine aminohydrolase</fullName>
    </alternativeName>
</protein>
<evidence type="ECO:0000256" key="13">
    <source>
        <dbReference type="RuleBase" id="RU364006"/>
    </source>
</evidence>
<proteinExistence type="inferred from homology"/>
<dbReference type="EC" id="3.5.4.5" evidence="4 13"/>
<gene>
    <name evidence="15" type="ORF">NliqN6_1016</name>
</gene>
<evidence type="ECO:0000256" key="3">
    <source>
        <dbReference type="ARBA" id="ARBA00006576"/>
    </source>
</evidence>
<dbReference type="GO" id="GO:0055086">
    <property type="term" value="P:nucleobase-containing small molecule metabolic process"/>
    <property type="evidence" value="ECO:0007669"/>
    <property type="project" value="UniProtKB-ARBA"/>
</dbReference>
<dbReference type="GO" id="GO:0072527">
    <property type="term" value="P:pyrimidine-containing compound metabolic process"/>
    <property type="evidence" value="ECO:0007669"/>
    <property type="project" value="UniProtKB-ARBA"/>
</dbReference>
<dbReference type="OrthoDB" id="414540at2759"/>
<feature type="binding site" evidence="12">
    <location>
        <position position="96"/>
    </location>
    <ligand>
        <name>Zn(2+)</name>
        <dbReference type="ChEBI" id="CHEBI:29105"/>
        <note>catalytic</note>
    </ligand>
</feature>
<dbReference type="GO" id="GO:0042802">
    <property type="term" value="F:identical protein binding"/>
    <property type="evidence" value="ECO:0007669"/>
    <property type="project" value="UniProtKB-ARBA"/>
</dbReference>
<dbReference type="InterPro" id="IPR050202">
    <property type="entry name" value="Cyt/Deoxycyt_deaminase"/>
</dbReference>
<evidence type="ECO:0000313" key="15">
    <source>
        <dbReference type="EMBL" id="GHJ84614.1"/>
    </source>
</evidence>
<name>A0A8H3TPH4_9TREE</name>
<keyword evidence="16" id="KW-1185">Reference proteome</keyword>
<dbReference type="NCBIfam" id="TIGR01354">
    <property type="entry name" value="cyt_deam_tetra"/>
    <property type="match status" value="1"/>
</dbReference>
<evidence type="ECO:0000256" key="1">
    <source>
        <dbReference type="ARBA" id="ARBA00001947"/>
    </source>
</evidence>
<dbReference type="NCBIfam" id="NF004064">
    <property type="entry name" value="PRK05578.1"/>
    <property type="match status" value="1"/>
</dbReference>
<evidence type="ECO:0000256" key="8">
    <source>
        <dbReference type="ARBA" id="ARBA00032005"/>
    </source>
</evidence>
<dbReference type="CDD" id="cd01283">
    <property type="entry name" value="cytidine_deaminase"/>
    <property type="match status" value="1"/>
</dbReference>
<keyword evidence="6 13" id="KW-0378">Hydrolase</keyword>
<comment type="similarity">
    <text evidence="3 13">Belongs to the cytidine and deoxycytidylate deaminase family.</text>
</comment>
<comment type="caution">
    <text evidence="15">The sequence shown here is derived from an EMBL/GenBank/DDBJ whole genome shotgun (WGS) entry which is preliminary data.</text>
</comment>
<feature type="binding site" evidence="12">
    <location>
        <position position="59"/>
    </location>
    <ligand>
        <name>Zn(2+)</name>
        <dbReference type="ChEBI" id="CHEBI:29105"/>
        <note>catalytic</note>
    </ligand>
</feature>
<dbReference type="InterPro" id="IPR016192">
    <property type="entry name" value="APOBEC/CMP_deaminase_Zn-bd"/>
</dbReference>
<comment type="catalytic activity">
    <reaction evidence="9 13">
        <text>cytidine + H2O + H(+) = uridine + NH4(+)</text>
        <dbReference type="Rhea" id="RHEA:16069"/>
        <dbReference type="ChEBI" id="CHEBI:15377"/>
        <dbReference type="ChEBI" id="CHEBI:15378"/>
        <dbReference type="ChEBI" id="CHEBI:16704"/>
        <dbReference type="ChEBI" id="CHEBI:17562"/>
        <dbReference type="ChEBI" id="CHEBI:28938"/>
        <dbReference type="EC" id="3.5.4.5"/>
    </reaction>
</comment>
<feature type="binding site" evidence="12">
    <location>
        <position position="93"/>
    </location>
    <ligand>
        <name>Zn(2+)</name>
        <dbReference type="ChEBI" id="CHEBI:29105"/>
        <note>catalytic</note>
    </ligand>
</feature>
<evidence type="ECO:0000256" key="4">
    <source>
        <dbReference type="ARBA" id="ARBA00012783"/>
    </source>
</evidence>
<feature type="active site" description="Proton donor" evidence="10">
    <location>
        <position position="61"/>
    </location>
</feature>
<dbReference type="PANTHER" id="PTHR11644">
    <property type="entry name" value="CYTIDINE DEAMINASE"/>
    <property type="match status" value="1"/>
</dbReference>
<organism evidence="15 16">
    <name type="scientific">Naganishia liquefaciens</name>
    <dbReference type="NCBI Taxonomy" id="104408"/>
    <lineage>
        <taxon>Eukaryota</taxon>
        <taxon>Fungi</taxon>
        <taxon>Dikarya</taxon>
        <taxon>Basidiomycota</taxon>
        <taxon>Agaricomycotina</taxon>
        <taxon>Tremellomycetes</taxon>
        <taxon>Filobasidiales</taxon>
        <taxon>Filobasidiaceae</taxon>
        <taxon>Naganishia</taxon>
    </lineage>
</organism>